<dbReference type="PROSITE" id="PS50011">
    <property type="entry name" value="PROTEIN_KINASE_DOM"/>
    <property type="match status" value="1"/>
</dbReference>
<organism evidence="7 8">
    <name type="scientific">Corallococcus exercitus</name>
    <dbReference type="NCBI Taxonomy" id="2316736"/>
    <lineage>
        <taxon>Bacteria</taxon>
        <taxon>Pseudomonadati</taxon>
        <taxon>Myxococcota</taxon>
        <taxon>Myxococcia</taxon>
        <taxon>Myxococcales</taxon>
        <taxon>Cystobacterineae</taxon>
        <taxon>Myxococcaceae</taxon>
        <taxon>Corallococcus</taxon>
    </lineage>
</organism>
<keyword evidence="1" id="KW-0808">Transferase</keyword>
<evidence type="ECO:0000313" key="8">
    <source>
        <dbReference type="Proteomes" id="UP000563426"/>
    </source>
</evidence>
<accession>A0A7Y4NW20</accession>
<dbReference type="SUPFAM" id="SSF52540">
    <property type="entry name" value="P-loop containing nucleoside triphosphate hydrolases"/>
    <property type="match status" value="1"/>
</dbReference>
<dbReference type="InterPro" id="IPR042095">
    <property type="entry name" value="SUMF_sf"/>
</dbReference>
<dbReference type="Pfam" id="PF03781">
    <property type="entry name" value="FGE-sulfatase"/>
    <property type="match status" value="1"/>
</dbReference>
<evidence type="ECO:0000256" key="5">
    <source>
        <dbReference type="PROSITE-ProRule" id="PRU10141"/>
    </source>
</evidence>
<dbReference type="SMART" id="SM00220">
    <property type="entry name" value="S_TKc"/>
    <property type="match status" value="1"/>
</dbReference>
<comment type="caution">
    <text evidence="7">The sequence shown here is derived from an EMBL/GenBank/DDBJ whole genome shotgun (WGS) entry which is preliminary data.</text>
</comment>
<evidence type="ECO:0000256" key="1">
    <source>
        <dbReference type="ARBA" id="ARBA00022679"/>
    </source>
</evidence>
<evidence type="ECO:0000259" key="6">
    <source>
        <dbReference type="PROSITE" id="PS50011"/>
    </source>
</evidence>
<dbReference type="Proteomes" id="UP000563426">
    <property type="component" value="Unassembled WGS sequence"/>
</dbReference>
<dbReference type="GO" id="GO:0005524">
    <property type="term" value="F:ATP binding"/>
    <property type="evidence" value="ECO:0007669"/>
    <property type="project" value="UniProtKB-UniRule"/>
</dbReference>
<feature type="domain" description="Protein kinase" evidence="6">
    <location>
        <begin position="93"/>
        <end position="334"/>
    </location>
</feature>
<evidence type="ECO:0000256" key="3">
    <source>
        <dbReference type="ARBA" id="ARBA00022777"/>
    </source>
</evidence>
<dbReference type="InterPro" id="IPR011009">
    <property type="entry name" value="Kinase-like_dom_sf"/>
</dbReference>
<dbReference type="GO" id="GO:0004674">
    <property type="term" value="F:protein serine/threonine kinase activity"/>
    <property type="evidence" value="ECO:0007669"/>
    <property type="project" value="TreeGrafter"/>
</dbReference>
<dbReference type="Gene3D" id="3.30.200.20">
    <property type="entry name" value="Phosphorylase Kinase, domain 1"/>
    <property type="match status" value="1"/>
</dbReference>
<dbReference type="InterPro" id="IPR000719">
    <property type="entry name" value="Prot_kinase_dom"/>
</dbReference>
<dbReference type="SUPFAM" id="SSF56436">
    <property type="entry name" value="C-type lectin-like"/>
    <property type="match status" value="1"/>
</dbReference>
<gene>
    <name evidence="7" type="ORF">HMI49_32480</name>
</gene>
<reference evidence="7 8" key="1">
    <citation type="submission" date="2020-05" db="EMBL/GenBank/DDBJ databases">
        <authorList>
            <person name="Whitworth D."/>
        </authorList>
    </citation>
    <scope>NUCLEOTIDE SEQUENCE [LARGE SCALE GENOMIC DNA]</scope>
    <source>
        <strain evidence="7 8">AB043B</strain>
    </source>
</reference>
<dbReference type="InterPro" id="IPR027417">
    <property type="entry name" value="P-loop_NTPase"/>
</dbReference>
<protein>
    <submittedName>
        <fullName evidence="7">Protein kinase</fullName>
    </submittedName>
</protein>
<dbReference type="InterPro" id="IPR017441">
    <property type="entry name" value="Protein_kinase_ATP_BS"/>
</dbReference>
<evidence type="ECO:0000256" key="2">
    <source>
        <dbReference type="ARBA" id="ARBA00022741"/>
    </source>
</evidence>
<keyword evidence="8" id="KW-1185">Reference proteome</keyword>
<dbReference type="Gene3D" id="1.10.510.10">
    <property type="entry name" value="Transferase(Phosphotransferase) domain 1"/>
    <property type="match status" value="1"/>
</dbReference>
<dbReference type="Pfam" id="PF20703">
    <property type="entry name" value="nSTAND1"/>
    <property type="match status" value="1"/>
</dbReference>
<dbReference type="PANTHER" id="PTHR43289">
    <property type="entry name" value="MITOGEN-ACTIVATED PROTEIN KINASE KINASE KINASE 20-RELATED"/>
    <property type="match status" value="1"/>
</dbReference>
<dbReference type="SUPFAM" id="SSF56112">
    <property type="entry name" value="Protein kinase-like (PK-like)"/>
    <property type="match status" value="1"/>
</dbReference>
<dbReference type="PROSITE" id="PS00107">
    <property type="entry name" value="PROTEIN_KINASE_ATP"/>
    <property type="match status" value="1"/>
</dbReference>
<dbReference type="Gene3D" id="3.90.1580.10">
    <property type="entry name" value="paralog of FGE (formylglycine-generating enzyme)"/>
    <property type="match status" value="1"/>
</dbReference>
<dbReference type="EMBL" id="JABFJV010000267">
    <property type="protein sequence ID" value="NOK37928.1"/>
    <property type="molecule type" value="Genomic_DNA"/>
</dbReference>
<name>A0A7Y4NW20_9BACT</name>
<dbReference type="InterPro" id="IPR016187">
    <property type="entry name" value="CTDL_fold"/>
</dbReference>
<keyword evidence="3 7" id="KW-0418">Kinase</keyword>
<keyword evidence="2 5" id="KW-0547">Nucleotide-binding</keyword>
<feature type="binding site" evidence="5">
    <location>
        <position position="122"/>
    </location>
    <ligand>
        <name>ATP</name>
        <dbReference type="ChEBI" id="CHEBI:30616"/>
    </ligand>
</feature>
<evidence type="ECO:0000256" key="4">
    <source>
        <dbReference type="ARBA" id="ARBA00022840"/>
    </source>
</evidence>
<dbReference type="Pfam" id="PF00069">
    <property type="entry name" value="Pkinase"/>
    <property type="match status" value="1"/>
</dbReference>
<keyword evidence="4 5" id="KW-0067">ATP-binding</keyword>
<proteinExistence type="predicted"/>
<dbReference type="CDD" id="cd14014">
    <property type="entry name" value="STKc_PknB_like"/>
    <property type="match status" value="1"/>
</dbReference>
<dbReference type="PANTHER" id="PTHR43289:SF6">
    <property type="entry name" value="SERINE_THREONINE-PROTEIN KINASE NEKL-3"/>
    <property type="match status" value="1"/>
</dbReference>
<dbReference type="InterPro" id="IPR005532">
    <property type="entry name" value="SUMF_dom"/>
</dbReference>
<evidence type="ECO:0000313" key="7">
    <source>
        <dbReference type="EMBL" id="NOK37928.1"/>
    </source>
</evidence>
<sequence>MALSKRVSVGPGTPDCLSDQLLADLIDGRLPPEDLALAHRHAVGCASCRVLLATVARGGLVLPSLPPSEAGTPTADVAESGVSWTPPAAFDEFQLGPLLGRGGMGVVYLAQDVSLGRPVAVKFIAGTRPGSEARARFETEARAIARLQHPNVVTVFRIGTVEGHPYIVSEYISGTSLAKLPRPLPWLRVLHLGLGLARGLAAAHQQGVLHRDLKPSNALVTDDGVVKLLDFGLAEHFDPAAAMDASSSRALAGTPRYMAPELFRGTSASPRSDLFSLGRTLQELCSGGGASGPPHATGTEPDPEFEALIQRCLASDPAERPASAEQLCASLERLVQLYTATPLAEGNPYRGLAPFEAEHQGLFFGRDADIRAVIERLRRQPLVLVAGDSGVGKSSLCLAGVLPRMSAGALAEGRELTSVTLWPGARPLQALATALAPRLGLREADVSDALLSRRDWLGATLREAYPASPGLLLFVDQLEELLTQAEPAQAARFAQLLGELALPSPGVRVLLAVRGDFLTGVSALPGLGGEAERALYILRPMTPTGVRDAIVGPARSHGVGFESEGFIQSLVDSATHGEGSLPLLQFALAELWERRDPAQRHITHRALEAMGGVAGALSRHADGVLDRLDPDARQAARRLLLQLVTVEGTRRELDEAVLLPEQDASSRTALRALTEGRLLHARTVGGQARYVINHDSLIDRWDTLRNWRDDDIGHRAVRHRVEAASAEWERLSHAREALWRQRQVDEARPLDPSMLGTRERAFLVASERALRRQRWGRYLAVLLVVLALAAVYGGLRLQTYLEDQRFIADQVSAARESFTTGRTLGAQARALREDALALFDGRVTAAPGSSASPHDPWSLPEAKWAQALDLRDQADQAHAHTVESLERALERERDQREAHPLLAEVLYERMLLAEAFQQQESAAELRRRLERLVDGKASGAWRARLSAPAELAVVTEPPGASVDLGRYVSDGHGQQRLDALPALGRAPISRVLLPAGSYLLHITRPGHAPLSVPLLLARGGRERVQLTLPATLPSGYVYVPPGCFLLGSGDPEPMRGFLRASPLHRVCLGTGYLIGRTEVTFGDWLLYLNDLPQSAAARHVLEEPRFTVPKAITLRHQAGRGWVFSFHVSGDEVLSVGEKESFRYPGRSQRRAADWRRLPLSGVSTEDLAGYFYWLDRTGRLPGARLCSEHEWEYAARGADGRAFPQGDRLKASDANIDTTYAREPSAFGPDMVGSYPGSVSPFGLQDMAGNAFELTRAVTADLGRIVLKGGGWYYDAIGAHGANRQAGDPTLRDVTLGVRVCASFSPQEPRSQAVPEE</sequence>
<dbReference type="InterPro" id="IPR049052">
    <property type="entry name" value="nSTAND1"/>
</dbReference>